<organism evidence="5 6">
    <name type="scientific">Xylaria multiplex</name>
    <dbReference type="NCBI Taxonomy" id="323545"/>
    <lineage>
        <taxon>Eukaryota</taxon>
        <taxon>Fungi</taxon>
        <taxon>Dikarya</taxon>
        <taxon>Ascomycota</taxon>
        <taxon>Pezizomycotina</taxon>
        <taxon>Sordariomycetes</taxon>
        <taxon>Xylariomycetidae</taxon>
        <taxon>Xylariales</taxon>
        <taxon>Xylariaceae</taxon>
        <taxon>Xylaria</taxon>
    </lineage>
</organism>
<dbReference type="Proteomes" id="UP000481858">
    <property type="component" value="Unassembled WGS sequence"/>
</dbReference>
<accession>A0A7C8IMD1</accession>
<dbReference type="GO" id="GO:0010333">
    <property type="term" value="F:terpene synthase activity"/>
    <property type="evidence" value="ECO:0007669"/>
    <property type="project" value="InterPro"/>
</dbReference>
<evidence type="ECO:0000256" key="2">
    <source>
        <dbReference type="ARBA" id="ARBA00006333"/>
    </source>
</evidence>
<proteinExistence type="inferred from homology"/>
<keyword evidence="4" id="KW-0456">Lyase</keyword>
<sequence length="365" mass="41710">MGAYFSRLFNASPEPGFLRSGVNTRAELVARIRGSRVRIPDLQGLFTHWPQHVHPEVEKLDEHVQRTLESIFPEPQEEQRLRKMKATEVALFAASWWAYAPFEMLCVATTLSIWLFVWDDELDSTEFSSLIDDFKSASEFRKETIKFIRASLSRNQSSDNLMLTNNRIITCFKPVGDAITAAYNDRQIDTFLKELMFFVDMCQEEHKFQMTADMPTPEQYIQRRMGSGAVRVCLAINEYTTGITLPEEIINSGPIQTIWHETNIIICCINDLLSAQSQADTLVPLLFLKLKSVQAAIDEAALMVSRSIDRLDAAENEILAQYSTSPKTQDMIQTHIDACKFACTANLNWRQLDFRTVSTSLYFYG</sequence>
<reference evidence="5 6" key="1">
    <citation type="submission" date="2019-12" db="EMBL/GenBank/DDBJ databases">
        <title>Draft genome sequence of the ascomycete Xylaria multiplex DSM 110363.</title>
        <authorList>
            <person name="Buettner E."/>
            <person name="Kellner H."/>
        </authorList>
    </citation>
    <scope>NUCLEOTIDE SEQUENCE [LARGE SCALE GENOMIC DNA]</scope>
    <source>
        <strain evidence="5 6">DSM 110363</strain>
    </source>
</reference>
<keyword evidence="4" id="KW-0479">Metal-binding</keyword>
<dbReference type="PANTHER" id="PTHR35201">
    <property type="entry name" value="TERPENE SYNTHASE"/>
    <property type="match status" value="1"/>
</dbReference>
<dbReference type="InParanoid" id="A0A7C8IMD1"/>
<name>A0A7C8IMD1_9PEZI</name>
<keyword evidence="6" id="KW-1185">Reference proteome</keyword>
<dbReference type="Pfam" id="PF19086">
    <property type="entry name" value="Terpene_syn_C_2"/>
    <property type="match status" value="1"/>
</dbReference>
<dbReference type="OrthoDB" id="2861623at2759"/>
<evidence type="ECO:0000256" key="1">
    <source>
        <dbReference type="ARBA" id="ARBA00001946"/>
    </source>
</evidence>
<dbReference type="GO" id="GO:0008299">
    <property type="term" value="P:isoprenoid biosynthetic process"/>
    <property type="evidence" value="ECO:0007669"/>
    <property type="project" value="UniProtKB-ARBA"/>
</dbReference>
<protein>
    <recommendedName>
        <fullName evidence="4">Terpene synthase</fullName>
        <ecNumber evidence="4">4.2.3.-</ecNumber>
    </recommendedName>
</protein>
<gene>
    <name evidence="5" type="ORF">GQX73_g8904</name>
</gene>
<keyword evidence="3 4" id="KW-0460">Magnesium</keyword>
<evidence type="ECO:0000313" key="6">
    <source>
        <dbReference type="Proteomes" id="UP000481858"/>
    </source>
</evidence>
<dbReference type="SUPFAM" id="SSF48576">
    <property type="entry name" value="Terpenoid synthases"/>
    <property type="match status" value="1"/>
</dbReference>
<dbReference type="EMBL" id="WUBL01000141">
    <property type="protein sequence ID" value="KAF2964683.1"/>
    <property type="molecule type" value="Genomic_DNA"/>
</dbReference>
<dbReference type="AlphaFoldDB" id="A0A7C8IMD1"/>
<dbReference type="PANTHER" id="PTHR35201:SF4">
    <property type="entry name" value="BETA-PINACENE SYNTHASE-RELATED"/>
    <property type="match status" value="1"/>
</dbReference>
<dbReference type="EC" id="4.2.3.-" evidence="4"/>
<dbReference type="GO" id="GO:0046872">
    <property type="term" value="F:metal ion binding"/>
    <property type="evidence" value="ECO:0007669"/>
    <property type="project" value="UniProtKB-KW"/>
</dbReference>
<comment type="similarity">
    <text evidence="2 4">Belongs to the terpene synthase family.</text>
</comment>
<evidence type="ECO:0000313" key="5">
    <source>
        <dbReference type="EMBL" id="KAF2964683.1"/>
    </source>
</evidence>
<comment type="caution">
    <text evidence="5">The sequence shown here is derived from an EMBL/GenBank/DDBJ whole genome shotgun (WGS) entry which is preliminary data.</text>
</comment>
<dbReference type="Gene3D" id="1.10.600.10">
    <property type="entry name" value="Farnesyl Diphosphate Synthase"/>
    <property type="match status" value="1"/>
</dbReference>
<dbReference type="InterPro" id="IPR034686">
    <property type="entry name" value="Terpene_cyclase-like_2"/>
</dbReference>
<evidence type="ECO:0000256" key="4">
    <source>
        <dbReference type="RuleBase" id="RU366034"/>
    </source>
</evidence>
<dbReference type="InterPro" id="IPR008949">
    <property type="entry name" value="Isoprenoid_synthase_dom_sf"/>
</dbReference>
<evidence type="ECO:0000256" key="3">
    <source>
        <dbReference type="ARBA" id="ARBA00022842"/>
    </source>
</evidence>
<comment type="cofactor">
    <cofactor evidence="1 4">
        <name>Mg(2+)</name>
        <dbReference type="ChEBI" id="CHEBI:18420"/>
    </cofactor>
</comment>